<evidence type="ECO:0000256" key="3">
    <source>
        <dbReference type="ARBA" id="ARBA00022801"/>
    </source>
</evidence>
<dbReference type="InterPro" id="IPR014017">
    <property type="entry name" value="DNA_helicase_UvrD-like_C"/>
</dbReference>
<evidence type="ECO:0000256" key="4">
    <source>
        <dbReference type="ARBA" id="ARBA00022806"/>
    </source>
</evidence>
<comment type="similarity">
    <text evidence="1">Belongs to the helicase family. UvrD subfamily.</text>
</comment>
<comment type="caution">
    <text evidence="12">The sequence shown here is derived from an EMBL/GenBank/DDBJ whole genome shotgun (WGS) entry which is preliminary data.</text>
</comment>
<evidence type="ECO:0000256" key="5">
    <source>
        <dbReference type="ARBA" id="ARBA00022840"/>
    </source>
</evidence>
<keyword evidence="3 10" id="KW-0378">Hydrolase</keyword>
<dbReference type="GO" id="GO:0003677">
    <property type="term" value="F:DNA binding"/>
    <property type="evidence" value="ECO:0007669"/>
    <property type="project" value="UniProtKB-KW"/>
</dbReference>
<dbReference type="InterPro" id="IPR014016">
    <property type="entry name" value="UvrD-like_ATP-bd"/>
</dbReference>
<dbReference type="PROSITE" id="PS51198">
    <property type="entry name" value="UVRD_HELICASE_ATP_BIND"/>
    <property type="match status" value="1"/>
</dbReference>
<dbReference type="AlphaFoldDB" id="A0A512PE63"/>
<keyword evidence="6" id="KW-0413">Isomerase</keyword>
<evidence type="ECO:0000256" key="2">
    <source>
        <dbReference type="ARBA" id="ARBA00022741"/>
    </source>
</evidence>
<evidence type="ECO:0000256" key="9">
    <source>
        <dbReference type="ARBA" id="ARBA00048988"/>
    </source>
</evidence>
<feature type="domain" description="UvrD-like helicase ATP-binding" evidence="11">
    <location>
        <begin position="257"/>
        <end position="560"/>
    </location>
</feature>
<keyword evidence="4 10" id="KW-0347">Helicase</keyword>
<comment type="catalytic activity">
    <reaction evidence="9">
        <text>ATP + H2O = ADP + phosphate + H(+)</text>
        <dbReference type="Rhea" id="RHEA:13065"/>
        <dbReference type="ChEBI" id="CHEBI:15377"/>
        <dbReference type="ChEBI" id="CHEBI:15378"/>
        <dbReference type="ChEBI" id="CHEBI:30616"/>
        <dbReference type="ChEBI" id="CHEBI:43474"/>
        <dbReference type="ChEBI" id="CHEBI:456216"/>
        <dbReference type="EC" id="5.6.2.4"/>
    </reaction>
</comment>
<evidence type="ECO:0000313" key="13">
    <source>
        <dbReference type="Proteomes" id="UP000321798"/>
    </source>
</evidence>
<keyword evidence="2 10" id="KW-0547">Nucleotide-binding</keyword>
<dbReference type="Gene3D" id="1.10.10.160">
    <property type="match status" value="1"/>
</dbReference>
<dbReference type="GO" id="GO:0005829">
    <property type="term" value="C:cytosol"/>
    <property type="evidence" value="ECO:0007669"/>
    <property type="project" value="TreeGrafter"/>
</dbReference>
<dbReference type="Pfam" id="PF13361">
    <property type="entry name" value="UvrD_C"/>
    <property type="match status" value="1"/>
</dbReference>
<dbReference type="InterPro" id="IPR013986">
    <property type="entry name" value="DExx_box_DNA_helicase_dom_sf"/>
</dbReference>
<dbReference type="PANTHER" id="PTHR11070">
    <property type="entry name" value="UVRD / RECB / PCRA DNA HELICASE FAMILY MEMBER"/>
    <property type="match status" value="1"/>
</dbReference>
<dbReference type="GO" id="GO:0016887">
    <property type="term" value="F:ATP hydrolysis activity"/>
    <property type="evidence" value="ECO:0007669"/>
    <property type="project" value="RHEA"/>
</dbReference>
<dbReference type="GO" id="GO:0043138">
    <property type="term" value="F:3'-5' DNA helicase activity"/>
    <property type="evidence" value="ECO:0007669"/>
    <property type="project" value="UniProtKB-EC"/>
</dbReference>
<keyword evidence="13" id="KW-1185">Reference proteome</keyword>
<dbReference type="PANTHER" id="PTHR11070:SF45">
    <property type="entry name" value="DNA 3'-5' HELICASE"/>
    <property type="match status" value="1"/>
</dbReference>
<evidence type="ECO:0000313" key="12">
    <source>
        <dbReference type="EMBL" id="GEP69497.1"/>
    </source>
</evidence>
<dbReference type="Pfam" id="PF00580">
    <property type="entry name" value="UvrD-helicase"/>
    <property type="match status" value="1"/>
</dbReference>
<dbReference type="SUPFAM" id="SSF52540">
    <property type="entry name" value="P-loop containing nucleoside triphosphate hydrolases"/>
    <property type="match status" value="1"/>
</dbReference>
<evidence type="ECO:0000256" key="6">
    <source>
        <dbReference type="ARBA" id="ARBA00023235"/>
    </source>
</evidence>
<comment type="catalytic activity">
    <reaction evidence="7">
        <text>Couples ATP hydrolysis with the unwinding of duplex DNA by translocating in the 3'-5' direction.</text>
        <dbReference type="EC" id="5.6.2.4"/>
    </reaction>
</comment>
<gene>
    <name evidence="12" type="ORF">CSO01_22120</name>
</gene>
<dbReference type="Proteomes" id="UP000321798">
    <property type="component" value="Unassembled WGS sequence"/>
</dbReference>
<dbReference type="EMBL" id="BKAL01000007">
    <property type="protein sequence ID" value="GEP69497.1"/>
    <property type="molecule type" value="Genomic_DNA"/>
</dbReference>
<evidence type="ECO:0000259" key="11">
    <source>
        <dbReference type="PROSITE" id="PS51198"/>
    </source>
</evidence>
<accession>A0A512PE63</accession>
<dbReference type="InterPro" id="IPR000212">
    <property type="entry name" value="DNA_helicase_UvrD/REP"/>
</dbReference>
<sequence length="727" mass="79859">MPTLVMAGKTPNKITDGTLKKKAWTFLEKLQEDDTTVGLHIEPINGSADPRVRTGRVDEFWRAVLFKLSGHGETHYVFHGIWPHDDAITVAKRVTLKQNPINGMPVIEELDVPVPAPSPAAAFVEAPPRPPVAEPPSLPRLPALGYSRADLVDRLGVPTAIAEAALTVLTEDELLALAMQHEGWIGLVLIDLGAGDSVDSIIERLDLTPSPSTGNADEDLVRALRRPAARTEFAFIEGQDALRQVIEADDFEAWRVFLHPEQRRYVDQRTSGPFRVSGGAGTGKTVVLVHRACALAARDPRARIVLTTYTTNLAEALRDQVRRLDPRVPLVALGEAGIHVTGVDALASAVVRRAPGPALDAAQVVVLGETRSQPNQRIPHARWRAVLDHVSTTLPSTVAHESFLQDEYALVVLPSSVRTLEEYLRIRRTGRGVALDRSARTEVWRLVQEYRTLARLDGSLDFAEAGVVASAYLQGTDEHPGEHLADHVLVDEGQDLSPAHWKLLRALAAPGPDDLFIAEDSHQRIYGHRTPLKRLGVSIVGRSRRLTLNYRTTAQNLRWALAQLDGSEWVDLEGEVEQTGYRSARTGPAPEVLRATTLTQELELVAEHVAGWLRNSVSAETIAVLVPDRQQRDRTAQALADRGIGAFAVDRERPPAGKVAVMTRHRAKGTEFSRVVLTDVGWTAPWDAQRLATLADSERVDAEQRDRSVLYVAATRARDELVIVTRS</sequence>
<feature type="binding site" evidence="10">
    <location>
        <begin position="278"/>
        <end position="285"/>
    </location>
    <ligand>
        <name>ATP</name>
        <dbReference type="ChEBI" id="CHEBI:30616"/>
    </ligand>
</feature>
<dbReference type="Gene3D" id="3.40.50.300">
    <property type="entry name" value="P-loop containing nucleotide triphosphate hydrolases"/>
    <property type="match status" value="2"/>
</dbReference>
<dbReference type="InterPro" id="IPR027417">
    <property type="entry name" value="P-loop_NTPase"/>
</dbReference>
<dbReference type="GO" id="GO:0005524">
    <property type="term" value="F:ATP binding"/>
    <property type="evidence" value="ECO:0007669"/>
    <property type="project" value="UniProtKB-UniRule"/>
</dbReference>
<evidence type="ECO:0000256" key="8">
    <source>
        <dbReference type="ARBA" id="ARBA00034808"/>
    </source>
</evidence>
<organism evidence="12 13">
    <name type="scientific">Cellulomonas soli</name>
    <dbReference type="NCBI Taxonomy" id="931535"/>
    <lineage>
        <taxon>Bacteria</taxon>
        <taxon>Bacillati</taxon>
        <taxon>Actinomycetota</taxon>
        <taxon>Actinomycetes</taxon>
        <taxon>Micrococcales</taxon>
        <taxon>Cellulomonadaceae</taxon>
        <taxon>Cellulomonas</taxon>
    </lineage>
</organism>
<evidence type="ECO:0000256" key="7">
    <source>
        <dbReference type="ARBA" id="ARBA00034617"/>
    </source>
</evidence>
<dbReference type="GO" id="GO:0000725">
    <property type="term" value="P:recombinational repair"/>
    <property type="evidence" value="ECO:0007669"/>
    <property type="project" value="TreeGrafter"/>
</dbReference>
<dbReference type="OrthoDB" id="9787585at2"/>
<dbReference type="EC" id="5.6.2.4" evidence="8"/>
<name>A0A512PE63_9CELL</name>
<reference evidence="12 13" key="1">
    <citation type="submission" date="2019-07" db="EMBL/GenBank/DDBJ databases">
        <title>Whole genome shotgun sequence of Cellulomonas soli NBRC 109434.</title>
        <authorList>
            <person name="Hosoyama A."/>
            <person name="Uohara A."/>
            <person name="Ohji S."/>
            <person name="Ichikawa N."/>
        </authorList>
    </citation>
    <scope>NUCLEOTIDE SEQUENCE [LARGE SCALE GENOMIC DNA]</scope>
    <source>
        <strain evidence="12 13">NBRC 109434</strain>
    </source>
</reference>
<evidence type="ECO:0000256" key="1">
    <source>
        <dbReference type="ARBA" id="ARBA00009922"/>
    </source>
</evidence>
<keyword evidence="5 10" id="KW-0067">ATP-binding</keyword>
<proteinExistence type="inferred from homology"/>
<evidence type="ECO:0000256" key="10">
    <source>
        <dbReference type="PROSITE-ProRule" id="PRU00560"/>
    </source>
</evidence>
<protein>
    <recommendedName>
        <fullName evidence="8">DNA 3'-5' helicase</fullName>
        <ecNumber evidence="8">5.6.2.4</ecNumber>
    </recommendedName>
</protein>